<keyword evidence="9 17" id="KW-0418">Kinase</keyword>
<dbReference type="Proteomes" id="UP001604277">
    <property type="component" value="Unassembled WGS sequence"/>
</dbReference>
<evidence type="ECO:0000256" key="7">
    <source>
        <dbReference type="ARBA" id="ARBA00022737"/>
    </source>
</evidence>
<dbReference type="SUPFAM" id="SSF56112">
    <property type="entry name" value="Protein kinase-like (PK-like)"/>
    <property type="match status" value="1"/>
</dbReference>
<evidence type="ECO:0000256" key="3">
    <source>
        <dbReference type="ARBA" id="ARBA00022614"/>
    </source>
</evidence>
<dbReference type="GO" id="GO:0004674">
    <property type="term" value="F:protein serine/threonine kinase activity"/>
    <property type="evidence" value="ECO:0007669"/>
    <property type="project" value="UniProtKB-KW"/>
</dbReference>
<dbReference type="PANTHER" id="PTHR27008:SF602">
    <property type="entry name" value="LRR RECEPTOR-LIKE SERINE_THREONINE-PROTEIN KINASE EFR"/>
    <property type="match status" value="1"/>
</dbReference>
<evidence type="ECO:0000256" key="10">
    <source>
        <dbReference type="ARBA" id="ARBA00022840"/>
    </source>
</evidence>
<keyword evidence="12 15" id="KW-0472">Membrane</keyword>
<evidence type="ECO:0000256" key="2">
    <source>
        <dbReference type="ARBA" id="ARBA00022553"/>
    </source>
</evidence>
<protein>
    <submittedName>
        <fullName evidence="17">Serine/threonine protein kinase</fullName>
    </submittedName>
</protein>
<feature type="compositionally biased region" description="Polar residues" evidence="14">
    <location>
        <begin position="97"/>
        <end position="107"/>
    </location>
</feature>
<feature type="domain" description="Protein kinase" evidence="16">
    <location>
        <begin position="480"/>
        <end position="669"/>
    </location>
</feature>
<feature type="transmembrane region" description="Helical" evidence="15">
    <location>
        <begin position="423"/>
        <end position="444"/>
    </location>
</feature>
<evidence type="ECO:0000256" key="4">
    <source>
        <dbReference type="ARBA" id="ARBA00022679"/>
    </source>
</evidence>
<dbReference type="Gene3D" id="3.30.200.20">
    <property type="entry name" value="Phosphorylase Kinase, domain 1"/>
    <property type="match status" value="1"/>
</dbReference>
<dbReference type="EMBL" id="JBFOLJ010000010">
    <property type="protein sequence ID" value="KAL2501029.1"/>
    <property type="molecule type" value="Genomic_DNA"/>
</dbReference>
<feature type="region of interest" description="Disordered" evidence="14">
    <location>
        <begin position="86"/>
        <end position="115"/>
    </location>
</feature>
<evidence type="ECO:0000256" key="15">
    <source>
        <dbReference type="SAM" id="Phobius"/>
    </source>
</evidence>
<dbReference type="Pfam" id="PF13855">
    <property type="entry name" value="LRR_8"/>
    <property type="match status" value="1"/>
</dbReference>
<dbReference type="InterPro" id="IPR000719">
    <property type="entry name" value="Prot_kinase_dom"/>
</dbReference>
<gene>
    <name evidence="17" type="ORF">Fot_34877</name>
</gene>
<dbReference type="AlphaFoldDB" id="A0ABD1SLD2"/>
<dbReference type="PROSITE" id="PS50011">
    <property type="entry name" value="PROTEIN_KINASE_DOM"/>
    <property type="match status" value="1"/>
</dbReference>
<evidence type="ECO:0000256" key="1">
    <source>
        <dbReference type="ARBA" id="ARBA00004167"/>
    </source>
</evidence>
<feature type="compositionally biased region" description="Polar residues" evidence="14">
    <location>
        <begin position="35"/>
        <end position="44"/>
    </location>
</feature>
<dbReference type="InterPro" id="IPR032675">
    <property type="entry name" value="LRR_dom_sf"/>
</dbReference>
<evidence type="ECO:0000256" key="14">
    <source>
        <dbReference type="SAM" id="MobiDB-lite"/>
    </source>
</evidence>
<organism evidence="17 18">
    <name type="scientific">Forsythia ovata</name>
    <dbReference type="NCBI Taxonomy" id="205694"/>
    <lineage>
        <taxon>Eukaryota</taxon>
        <taxon>Viridiplantae</taxon>
        <taxon>Streptophyta</taxon>
        <taxon>Embryophyta</taxon>
        <taxon>Tracheophyta</taxon>
        <taxon>Spermatophyta</taxon>
        <taxon>Magnoliopsida</taxon>
        <taxon>eudicotyledons</taxon>
        <taxon>Gunneridae</taxon>
        <taxon>Pentapetalae</taxon>
        <taxon>asterids</taxon>
        <taxon>lamiids</taxon>
        <taxon>Lamiales</taxon>
        <taxon>Oleaceae</taxon>
        <taxon>Forsythieae</taxon>
        <taxon>Forsythia</taxon>
    </lineage>
</organism>
<dbReference type="SUPFAM" id="SSF52058">
    <property type="entry name" value="L domain-like"/>
    <property type="match status" value="1"/>
</dbReference>
<accession>A0ABD1SLD2</accession>
<dbReference type="PROSITE" id="PS00108">
    <property type="entry name" value="PROTEIN_KINASE_ST"/>
    <property type="match status" value="1"/>
</dbReference>
<evidence type="ECO:0000313" key="17">
    <source>
        <dbReference type="EMBL" id="KAL2501029.1"/>
    </source>
</evidence>
<dbReference type="SMART" id="SM00220">
    <property type="entry name" value="S_TKc"/>
    <property type="match status" value="1"/>
</dbReference>
<keyword evidence="2" id="KW-0597">Phosphoprotein</keyword>
<feature type="binding site" evidence="13">
    <location>
        <position position="508"/>
    </location>
    <ligand>
        <name>ATP</name>
        <dbReference type="ChEBI" id="CHEBI:30616"/>
    </ligand>
</feature>
<dbReference type="GO" id="GO:0016020">
    <property type="term" value="C:membrane"/>
    <property type="evidence" value="ECO:0007669"/>
    <property type="project" value="UniProtKB-SubCell"/>
</dbReference>
<feature type="region of interest" description="Disordered" evidence="14">
    <location>
        <begin position="136"/>
        <end position="222"/>
    </location>
</feature>
<dbReference type="Gene3D" id="3.80.10.10">
    <property type="entry name" value="Ribonuclease Inhibitor"/>
    <property type="match status" value="1"/>
</dbReference>
<evidence type="ECO:0000256" key="11">
    <source>
        <dbReference type="ARBA" id="ARBA00022989"/>
    </source>
</evidence>
<keyword evidence="4" id="KW-0808">Transferase</keyword>
<keyword evidence="17" id="KW-0723">Serine/threonine-protein kinase</keyword>
<dbReference type="PROSITE" id="PS00107">
    <property type="entry name" value="PROTEIN_KINASE_ATP"/>
    <property type="match status" value="1"/>
</dbReference>
<name>A0ABD1SLD2_9LAMI</name>
<comment type="subcellular location">
    <subcellularLocation>
        <location evidence="1">Membrane</location>
        <topology evidence="1">Single-pass membrane protein</topology>
    </subcellularLocation>
</comment>
<feature type="region of interest" description="Disordered" evidence="14">
    <location>
        <begin position="33"/>
        <end position="56"/>
    </location>
</feature>
<dbReference type="GO" id="GO:0005524">
    <property type="term" value="F:ATP binding"/>
    <property type="evidence" value="ECO:0007669"/>
    <property type="project" value="UniProtKB-UniRule"/>
</dbReference>
<evidence type="ECO:0000256" key="5">
    <source>
        <dbReference type="ARBA" id="ARBA00022692"/>
    </source>
</evidence>
<dbReference type="Pfam" id="PF00069">
    <property type="entry name" value="Pkinase"/>
    <property type="match status" value="1"/>
</dbReference>
<keyword evidence="10 13" id="KW-0067">ATP-binding</keyword>
<dbReference type="InterPro" id="IPR011009">
    <property type="entry name" value="Kinase-like_dom_sf"/>
</dbReference>
<keyword evidence="8 13" id="KW-0547">Nucleotide-binding</keyword>
<evidence type="ECO:0000256" key="9">
    <source>
        <dbReference type="ARBA" id="ARBA00022777"/>
    </source>
</evidence>
<dbReference type="InterPro" id="IPR008271">
    <property type="entry name" value="Ser/Thr_kinase_AS"/>
</dbReference>
<comment type="caution">
    <text evidence="17">The sequence shown here is derived from an EMBL/GenBank/DDBJ whole genome shotgun (WGS) entry which is preliminary data.</text>
</comment>
<keyword evidence="18" id="KW-1185">Reference proteome</keyword>
<evidence type="ECO:0000313" key="18">
    <source>
        <dbReference type="Proteomes" id="UP001604277"/>
    </source>
</evidence>
<keyword evidence="3" id="KW-0433">Leucine-rich repeat</keyword>
<dbReference type="InterPro" id="IPR017441">
    <property type="entry name" value="Protein_kinase_ATP_BS"/>
</dbReference>
<reference evidence="18" key="1">
    <citation type="submission" date="2024-07" db="EMBL/GenBank/DDBJ databases">
        <title>Two chromosome-level genome assemblies of Korean endemic species Abeliophyllum distichum and Forsythia ovata (Oleaceae).</title>
        <authorList>
            <person name="Jang H."/>
        </authorList>
    </citation>
    <scope>NUCLEOTIDE SEQUENCE [LARGE SCALE GENOMIC DNA]</scope>
</reference>
<dbReference type="PANTHER" id="PTHR27008">
    <property type="entry name" value="OS04G0122200 PROTEIN"/>
    <property type="match status" value="1"/>
</dbReference>
<proteinExistence type="predicted"/>
<evidence type="ECO:0000256" key="6">
    <source>
        <dbReference type="ARBA" id="ARBA00022729"/>
    </source>
</evidence>
<evidence type="ECO:0000256" key="12">
    <source>
        <dbReference type="ARBA" id="ARBA00023136"/>
    </source>
</evidence>
<dbReference type="InterPro" id="IPR001611">
    <property type="entry name" value="Leu-rich_rpt"/>
</dbReference>
<keyword evidence="5 15" id="KW-0812">Transmembrane</keyword>
<keyword evidence="11 15" id="KW-1133">Transmembrane helix</keyword>
<dbReference type="FunFam" id="3.80.10.10:FF:000722">
    <property type="entry name" value="Leucine-rich repeat receptor-like protein kinase"/>
    <property type="match status" value="1"/>
</dbReference>
<evidence type="ECO:0000259" key="16">
    <source>
        <dbReference type="PROSITE" id="PS50011"/>
    </source>
</evidence>
<dbReference type="Gene3D" id="1.10.510.10">
    <property type="entry name" value="Transferase(Phosphotransferase) domain 1"/>
    <property type="match status" value="1"/>
</dbReference>
<evidence type="ECO:0000256" key="8">
    <source>
        <dbReference type="ARBA" id="ARBA00022741"/>
    </source>
</evidence>
<dbReference type="FunFam" id="3.30.200.20:FF:000661">
    <property type="entry name" value="Serine-threonine protein kinase plant-type"/>
    <property type="match status" value="1"/>
</dbReference>
<evidence type="ECO:0000256" key="13">
    <source>
        <dbReference type="PROSITE-ProRule" id="PRU10141"/>
    </source>
</evidence>
<dbReference type="InterPro" id="IPR051809">
    <property type="entry name" value="Plant_receptor-like_S/T_kinase"/>
</dbReference>
<sequence length="669" mass="75164">MTDDELQAASLYVLLNCEEIIPFVRMLVTRGGYKSGQTSQEKSTQGGGKRSTRNDYGYSEANILNDELEDEHMDDAFHSEDMYRSNNRGRGHRFGRASQQRSTQSVGRGSARGNYRETNIFNHEVEDEHIDDALYPEDMSRPNKRAMCDRTSPTREGYTTGRASHRRSTQGGGTRSIRENNGHQEPNTLNDELGDEHIDDVTRGSNKTRGPNRGTPMPADQSQRIQISIEGDTFVEAFVPHDITATMKAYFDGPYPTFRSMPQPIRDGLWDRFLWKNNAKIAKENRIAQGEDGEMKKHTAGSVSFVTTKKRLSLIDLSLSHNTLQGSIPESMGKLVSMERLDLSYNNLSGNIPKLFEALRYLTYFNVSFNDLSGEVPTGGRFKNFSSQSFMSNEGLCGDPIYGLPPCHTTGTGPKRRNLKLRVVFALFGIIVLITIAMALAYAVGRYRRKNLVENTTDFAPRTTLSRVSYYELMQATQGYSENHLLGSGSFGSVYRGTLNDGRDVAVKVFDLQHENAFKSFDVECEVLRNLRHRNLCKVISTCSNQDFKALVLEYMSNGSLEKWLYSDDCLLDILQRINIMIDVACALEYLHYGYSTYIVHCDLKPSNVLLDEDMVAHLSDFGIAKLLGEGESNAHTTIMGTLGYIAPGKDPIFQSNLLSYTTSCLYMC</sequence>
<keyword evidence="6" id="KW-0732">Signal</keyword>
<keyword evidence="7" id="KW-0677">Repeat</keyword>